<name>F4RST6_MELLP</name>
<evidence type="ECO:0000313" key="2">
    <source>
        <dbReference type="Proteomes" id="UP000001072"/>
    </source>
</evidence>
<reference evidence="2" key="1">
    <citation type="journal article" date="2011" name="Proc. Natl. Acad. Sci. U.S.A.">
        <title>Obligate biotrophy features unraveled by the genomic analysis of rust fungi.</title>
        <authorList>
            <person name="Duplessis S."/>
            <person name="Cuomo C.A."/>
            <person name="Lin Y.-C."/>
            <person name="Aerts A."/>
            <person name="Tisserant E."/>
            <person name="Veneault-Fourrey C."/>
            <person name="Joly D.L."/>
            <person name="Hacquard S."/>
            <person name="Amselem J."/>
            <person name="Cantarel B.L."/>
            <person name="Chiu R."/>
            <person name="Coutinho P.M."/>
            <person name="Feau N."/>
            <person name="Field M."/>
            <person name="Frey P."/>
            <person name="Gelhaye E."/>
            <person name="Goldberg J."/>
            <person name="Grabherr M.G."/>
            <person name="Kodira C.D."/>
            <person name="Kohler A."/>
            <person name="Kuees U."/>
            <person name="Lindquist E.A."/>
            <person name="Lucas S.M."/>
            <person name="Mago R."/>
            <person name="Mauceli E."/>
            <person name="Morin E."/>
            <person name="Murat C."/>
            <person name="Pangilinan J.L."/>
            <person name="Park R."/>
            <person name="Pearson M."/>
            <person name="Quesneville H."/>
            <person name="Rouhier N."/>
            <person name="Sakthikumar S."/>
            <person name="Salamov A.A."/>
            <person name="Schmutz J."/>
            <person name="Selles B."/>
            <person name="Shapiro H."/>
            <person name="Tanguay P."/>
            <person name="Tuskan G.A."/>
            <person name="Henrissat B."/>
            <person name="Van de Peer Y."/>
            <person name="Rouze P."/>
            <person name="Ellis J.G."/>
            <person name="Dodds P.N."/>
            <person name="Schein J.E."/>
            <person name="Zhong S."/>
            <person name="Hamelin R.C."/>
            <person name="Grigoriev I.V."/>
            <person name="Szabo L.J."/>
            <person name="Martin F."/>
        </authorList>
    </citation>
    <scope>NUCLEOTIDE SEQUENCE [LARGE SCALE GENOMIC DNA]</scope>
    <source>
        <strain evidence="2">98AG31 / pathotype 3-4-7</strain>
    </source>
</reference>
<evidence type="ECO:0000313" key="1">
    <source>
        <dbReference type="EMBL" id="EGG04389.1"/>
    </source>
</evidence>
<accession>F4RST6</accession>
<gene>
    <name evidence="1" type="ORF">MELLADRAFT_88740</name>
</gene>
<sequence>MAHGKKTPRNWKQGAPVRSLKENNALVAASLPKANTPSCRALSGFIRNLLDYNCISKEYPAPPTPEEYAQLDNPTHEIIMEDQRLFHPGLDSSTSTEDKWAVTKALFSTDLQKYGALRFTFDWTLNKGTHWNRVMTSLLIKHWLNAKKQGLFSKSGINPSHMTESKAEGMVTRWIRGRAFDIQSGRNQPEKIRKVEKNKKKRVESSLRHLGQPALQLIPDADCCSETEWEPSEVEYEKIGLIWRSQQYEAFLHAVDWTVTVLKTSGLDLQQVDTLALFKRGISTSIHIIDWNWMLGIVLARWAFIRLESLLIKTAKLRMTAPEGLTRTATTEKPDGAEATTIMSLVIKEYNPQ</sequence>
<dbReference type="Proteomes" id="UP000001072">
    <property type="component" value="Unassembled WGS sequence"/>
</dbReference>
<proteinExistence type="predicted"/>
<dbReference type="OrthoDB" id="2505024at2759"/>
<protein>
    <submittedName>
        <fullName evidence="1">Uncharacterized protein</fullName>
    </submittedName>
</protein>
<dbReference type="RefSeq" id="XP_007412180.1">
    <property type="nucleotide sequence ID" value="XM_007412118.1"/>
</dbReference>
<dbReference type="InParanoid" id="F4RST6"/>
<dbReference type="EMBL" id="GL883118">
    <property type="protein sequence ID" value="EGG04389.1"/>
    <property type="molecule type" value="Genomic_DNA"/>
</dbReference>
<keyword evidence="2" id="KW-1185">Reference proteome</keyword>
<dbReference type="KEGG" id="mlr:MELLADRAFT_88740"/>
<dbReference type="HOGENOM" id="CLU_785455_0_0_1"/>
<dbReference type="VEuPathDB" id="FungiDB:MELLADRAFT_88740"/>
<dbReference type="GeneID" id="18934982"/>
<organism evidence="2">
    <name type="scientific">Melampsora larici-populina (strain 98AG31 / pathotype 3-4-7)</name>
    <name type="common">Poplar leaf rust fungus</name>
    <dbReference type="NCBI Taxonomy" id="747676"/>
    <lineage>
        <taxon>Eukaryota</taxon>
        <taxon>Fungi</taxon>
        <taxon>Dikarya</taxon>
        <taxon>Basidiomycota</taxon>
        <taxon>Pucciniomycotina</taxon>
        <taxon>Pucciniomycetes</taxon>
        <taxon>Pucciniales</taxon>
        <taxon>Melampsoraceae</taxon>
        <taxon>Melampsora</taxon>
    </lineage>
</organism>
<dbReference type="AlphaFoldDB" id="F4RST6"/>